<proteinExistence type="predicted"/>
<evidence type="ECO:0000313" key="2">
    <source>
        <dbReference type="Proteomes" id="UP000240880"/>
    </source>
</evidence>
<organism evidence="1 2">
    <name type="scientific">Candidatus Marsarchaeota G1 archaeon OSP_D</name>
    <dbReference type="NCBI Taxonomy" id="1978155"/>
    <lineage>
        <taxon>Archaea</taxon>
        <taxon>Candidatus Marsarchaeota</taxon>
        <taxon>Candidatus Marsarchaeota group 1</taxon>
    </lineage>
</organism>
<dbReference type="AlphaFoldDB" id="A0A2R6A6N5"/>
<accession>A0A2R6A6N5</accession>
<protein>
    <submittedName>
        <fullName evidence="1">Uncharacterized protein</fullName>
    </submittedName>
</protein>
<reference evidence="1 2" key="1">
    <citation type="submission" date="2017-04" db="EMBL/GenBank/DDBJ databases">
        <title>Novel microbial lineages endemic to geothermal iron-oxide mats fill important gaps in the evolutionary history of Archaea.</title>
        <authorList>
            <person name="Jay Z.J."/>
            <person name="Beam J.P."/>
            <person name="Dlakic M."/>
            <person name="Rusch D.B."/>
            <person name="Kozubal M.A."/>
            <person name="Inskeep W.P."/>
        </authorList>
    </citation>
    <scope>NUCLEOTIDE SEQUENCE [LARGE SCALE GENOMIC DNA]</scope>
    <source>
        <strain evidence="1">OSP_D</strain>
    </source>
</reference>
<dbReference type="EMBL" id="NEXC01000105">
    <property type="protein sequence ID" value="PSN82040.1"/>
    <property type="molecule type" value="Genomic_DNA"/>
</dbReference>
<name>A0A2R6A6N5_9ARCH</name>
<comment type="caution">
    <text evidence="1">The sequence shown here is derived from an EMBL/GenBank/DDBJ whole genome shotgun (WGS) entry which is preliminary data.</text>
</comment>
<gene>
    <name evidence="1" type="ORF">B9Q01_09165</name>
</gene>
<sequence>MSEKSSDAKTLEEACKDLIEVLEGRMKNSKDQREKKGQLSKTNLRKILEIVNDTKDLRNALLQIAYLISRNEGWGDELGELYSKLEKRKDTNSLSEYLKVVVMGYYVYEKLEEAGLDALNGLRKICGG</sequence>
<evidence type="ECO:0000313" key="1">
    <source>
        <dbReference type="EMBL" id="PSN82040.1"/>
    </source>
</evidence>
<dbReference type="Proteomes" id="UP000240880">
    <property type="component" value="Unassembled WGS sequence"/>
</dbReference>